<organism evidence="2 3">
    <name type="scientific">Dipteronia dyeriana</name>
    <dbReference type="NCBI Taxonomy" id="168575"/>
    <lineage>
        <taxon>Eukaryota</taxon>
        <taxon>Viridiplantae</taxon>
        <taxon>Streptophyta</taxon>
        <taxon>Embryophyta</taxon>
        <taxon>Tracheophyta</taxon>
        <taxon>Spermatophyta</taxon>
        <taxon>Magnoliopsida</taxon>
        <taxon>eudicotyledons</taxon>
        <taxon>Gunneridae</taxon>
        <taxon>Pentapetalae</taxon>
        <taxon>rosids</taxon>
        <taxon>malvids</taxon>
        <taxon>Sapindales</taxon>
        <taxon>Sapindaceae</taxon>
        <taxon>Hippocastanoideae</taxon>
        <taxon>Acereae</taxon>
        <taxon>Dipteronia</taxon>
    </lineage>
</organism>
<evidence type="ECO:0000313" key="2">
    <source>
        <dbReference type="EMBL" id="KAK2648319.1"/>
    </source>
</evidence>
<comment type="caution">
    <text evidence="2">The sequence shown here is derived from an EMBL/GenBank/DDBJ whole genome shotgun (WGS) entry which is preliminary data.</text>
</comment>
<keyword evidence="3" id="KW-1185">Reference proteome</keyword>
<dbReference type="Pfam" id="PF00078">
    <property type="entry name" value="RVT_1"/>
    <property type="match status" value="1"/>
</dbReference>
<reference evidence="2" key="1">
    <citation type="journal article" date="2023" name="Plant J.">
        <title>Genome sequences and population genomics provide insights into the demographic history, inbreeding, and mutation load of two 'living fossil' tree species of Dipteronia.</title>
        <authorList>
            <person name="Feng Y."/>
            <person name="Comes H.P."/>
            <person name="Chen J."/>
            <person name="Zhu S."/>
            <person name="Lu R."/>
            <person name="Zhang X."/>
            <person name="Li P."/>
            <person name="Qiu J."/>
            <person name="Olsen K.M."/>
            <person name="Qiu Y."/>
        </authorList>
    </citation>
    <scope>NUCLEOTIDE SEQUENCE</scope>
    <source>
        <strain evidence="2">KIB01</strain>
    </source>
</reference>
<feature type="domain" description="Reverse transcriptase" evidence="1">
    <location>
        <begin position="1"/>
        <end position="251"/>
    </location>
</feature>
<proteinExistence type="predicted"/>
<dbReference type="Proteomes" id="UP001280121">
    <property type="component" value="Unassembled WGS sequence"/>
</dbReference>
<dbReference type="PANTHER" id="PTHR31635">
    <property type="entry name" value="REVERSE TRANSCRIPTASE DOMAIN-CONTAINING PROTEIN-RELATED"/>
    <property type="match status" value="1"/>
</dbReference>
<dbReference type="EMBL" id="JANJYI010000005">
    <property type="protein sequence ID" value="KAK2648319.1"/>
    <property type="molecule type" value="Genomic_DNA"/>
</dbReference>
<dbReference type="AlphaFoldDB" id="A0AAD9U6K9"/>
<evidence type="ECO:0000259" key="1">
    <source>
        <dbReference type="PROSITE" id="PS50878"/>
    </source>
</evidence>
<dbReference type="PANTHER" id="PTHR31635:SF196">
    <property type="entry name" value="REVERSE TRANSCRIPTASE DOMAIN-CONTAINING PROTEIN-RELATED"/>
    <property type="match status" value="1"/>
</dbReference>
<dbReference type="SUPFAM" id="SSF56672">
    <property type="entry name" value="DNA/RNA polymerases"/>
    <property type="match status" value="1"/>
</dbReference>
<name>A0AAD9U6K9_9ROSI</name>
<dbReference type="InterPro" id="IPR000477">
    <property type="entry name" value="RT_dom"/>
</dbReference>
<accession>A0AAD9U6K9</accession>
<protein>
    <recommendedName>
        <fullName evidence="1">Reverse transcriptase domain-containing protein</fullName>
    </recommendedName>
</protein>
<dbReference type="PROSITE" id="PS50878">
    <property type="entry name" value="RT_POL"/>
    <property type="match status" value="1"/>
</dbReference>
<dbReference type="CDD" id="cd01650">
    <property type="entry name" value="RT_nLTR_like"/>
    <property type="match status" value="1"/>
</dbReference>
<evidence type="ECO:0000313" key="3">
    <source>
        <dbReference type="Proteomes" id="UP001280121"/>
    </source>
</evidence>
<sequence>MKDYIPISLVGSLYKILAKVLANRIIRVLDSVVGESQMVFIKNRQILDSFIIADEIIHHWKKSYEEGLLLKLDFKKAYDSVDHVFIDDILSEMGFGERWRFWMKCCIITLMFSVLVNGSPTRQFKIKKGLKQGDPLSPFLFNMEVEGLNALFKKAETKGLMKGVTLGMEAVHVSYLQFSDDTILFLQLKIEYLLNVRRMLRCFELASRLRINFQKTCLVKVGKRRNGEEDWASIFRCSKASCPISYLGLPLGGWPFSKIFWSKLIRRIENRLAL</sequence>
<dbReference type="InterPro" id="IPR043502">
    <property type="entry name" value="DNA/RNA_pol_sf"/>
</dbReference>
<gene>
    <name evidence="2" type="ORF">Ddye_015808</name>
</gene>